<evidence type="ECO:0000313" key="3">
    <source>
        <dbReference type="Proteomes" id="UP000215914"/>
    </source>
</evidence>
<reference evidence="2" key="2">
    <citation type="submission" date="2020-06" db="EMBL/GenBank/DDBJ databases">
        <title>Helianthus annuus Genome sequencing and assembly Release 2.</title>
        <authorList>
            <person name="Gouzy J."/>
            <person name="Langlade N."/>
            <person name="Munos S."/>
        </authorList>
    </citation>
    <scope>NUCLEOTIDE SEQUENCE</scope>
    <source>
        <tissue evidence="2">Leaves</tissue>
    </source>
</reference>
<dbReference type="Gramene" id="mRNA:HanXRQr2_Chr04g0158441">
    <property type="protein sequence ID" value="CDS:HanXRQr2_Chr04g0158441.1"/>
    <property type="gene ID" value="HanXRQr2_Chr04g0158441"/>
</dbReference>
<comment type="caution">
    <text evidence="2">The sequence shown here is derived from an EMBL/GenBank/DDBJ whole genome shotgun (WGS) entry which is preliminary data.</text>
</comment>
<sequence length="53" mass="5713">MGDLVISLSEPDQSDNQNQSGQLDPTSLINHLGRDLSINCLLHSSRSDYGSIA</sequence>
<protein>
    <submittedName>
        <fullName evidence="2">Uncharacterized protein</fullName>
    </submittedName>
</protein>
<name>A0A9K3J6V9_HELAN</name>
<dbReference type="AlphaFoldDB" id="A0A9K3J6V9"/>
<reference evidence="2" key="1">
    <citation type="journal article" date="2017" name="Nature">
        <title>The sunflower genome provides insights into oil metabolism, flowering and Asterid evolution.</title>
        <authorList>
            <person name="Badouin H."/>
            <person name="Gouzy J."/>
            <person name="Grassa C.J."/>
            <person name="Murat F."/>
            <person name="Staton S.E."/>
            <person name="Cottret L."/>
            <person name="Lelandais-Briere C."/>
            <person name="Owens G.L."/>
            <person name="Carrere S."/>
            <person name="Mayjonade B."/>
            <person name="Legrand L."/>
            <person name="Gill N."/>
            <person name="Kane N.C."/>
            <person name="Bowers J.E."/>
            <person name="Hubner S."/>
            <person name="Bellec A."/>
            <person name="Berard A."/>
            <person name="Berges H."/>
            <person name="Blanchet N."/>
            <person name="Boniface M.C."/>
            <person name="Brunel D."/>
            <person name="Catrice O."/>
            <person name="Chaidir N."/>
            <person name="Claudel C."/>
            <person name="Donnadieu C."/>
            <person name="Faraut T."/>
            <person name="Fievet G."/>
            <person name="Helmstetter N."/>
            <person name="King M."/>
            <person name="Knapp S.J."/>
            <person name="Lai Z."/>
            <person name="Le Paslier M.C."/>
            <person name="Lippi Y."/>
            <person name="Lorenzon L."/>
            <person name="Mandel J.R."/>
            <person name="Marage G."/>
            <person name="Marchand G."/>
            <person name="Marquand E."/>
            <person name="Bret-Mestries E."/>
            <person name="Morien E."/>
            <person name="Nambeesan S."/>
            <person name="Nguyen T."/>
            <person name="Pegot-Espagnet P."/>
            <person name="Pouilly N."/>
            <person name="Raftis F."/>
            <person name="Sallet E."/>
            <person name="Schiex T."/>
            <person name="Thomas J."/>
            <person name="Vandecasteele C."/>
            <person name="Vares D."/>
            <person name="Vear F."/>
            <person name="Vautrin S."/>
            <person name="Crespi M."/>
            <person name="Mangin B."/>
            <person name="Burke J.M."/>
            <person name="Salse J."/>
            <person name="Munos S."/>
            <person name="Vincourt P."/>
            <person name="Rieseberg L.H."/>
            <person name="Langlade N.B."/>
        </authorList>
    </citation>
    <scope>NUCLEOTIDE SEQUENCE</scope>
    <source>
        <tissue evidence="2">Leaves</tissue>
    </source>
</reference>
<dbReference type="EMBL" id="MNCJ02000319">
    <property type="protein sequence ID" value="KAF5809549.1"/>
    <property type="molecule type" value="Genomic_DNA"/>
</dbReference>
<gene>
    <name evidence="2" type="ORF">HanXRQr2_Chr04g0158441</name>
</gene>
<evidence type="ECO:0000256" key="1">
    <source>
        <dbReference type="SAM" id="MobiDB-lite"/>
    </source>
</evidence>
<feature type="compositionally biased region" description="Polar residues" evidence="1">
    <location>
        <begin position="10"/>
        <end position="26"/>
    </location>
</feature>
<organism evidence="2 3">
    <name type="scientific">Helianthus annuus</name>
    <name type="common">Common sunflower</name>
    <dbReference type="NCBI Taxonomy" id="4232"/>
    <lineage>
        <taxon>Eukaryota</taxon>
        <taxon>Viridiplantae</taxon>
        <taxon>Streptophyta</taxon>
        <taxon>Embryophyta</taxon>
        <taxon>Tracheophyta</taxon>
        <taxon>Spermatophyta</taxon>
        <taxon>Magnoliopsida</taxon>
        <taxon>eudicotyledons</taxon>
        <taxon>Gunneridae</taxon>
        <taxon>Pentapetalae</taxon>
        <taxon>asterids</taxon>
        <taxon>campanulids</taxon>
        <taxon>Asterales</taxon>
        <taxon>Asteraceae</taxon>
        <taxon>Asteroideae</taxon>
        <taxon>Heliantheae alliance</taxon>
        <taxon>Heliantheae</taxon>
        <taxon>Helianthus</taxon>
    </lineage>
</organism>
<feature type="region of interest" description="Disordered" evidence="1">
    <location>
        <begin position="1"/>
        <end position="26"/>
    </location>
</feature>
<keyword evidence="3" id="KW-1185">Reference proteome</keyword>
<proteinExistence type="predicted"/>
<accession>A0A9K3J6V9</accession>
<evidence type="ECO:0000313" key="2">
    <source>
        <dbReference type="EMBL" id="KAF5809549.1"/>
    </source>
</evidence>
<dbReference type="Proteomes" id="UP000215914">
    <property type="component" value="Unassembled WGS sequence"/>
</dbReference>